<keyword evidence="10" id="KW-1133">Transmembrane helix</keyword>
<reference evidence="12 13" key="2">
    <citation type="journal article" date="2012" name="Int. J. Syst. Evol. Microbiol.">
        <title>Magnetococcus marinus gen. nov., sp. nov., a marine, magnetotactic bacterium that represents a novel lineage (Magnetococcaceae fam. nov.; Magnetococcales ord. nov.) at the base of the Alphaproteobacteria.</title>
        <authorList>
            <person name="Bazylinski D.A."/>
            <person name="Williams T.J."/>
            <person name="Lefevre C.T."/>
            <person name="Berg R.J."/>
            <person name="Zhang C.L."/>
            <person name="Bowser S.S."/>
            <person name="Dean A.J."/>
            <person name="Beveridge T.J."/>
        </authorList>
    </citation>
    <scope>NUCLEOTIDE SEQUENCE [LARGE SCALE GENOMIC DNA]</scope>
    <source>
        <strain evidence="13">ATCC BAA-1437 / JCM 17883 / MC-1</strain>
    </source>
</reference>
<keyword evidence="10" id="KW-1003">Cell membrane</keyword>
<comment type="subcellular location">
    <subcellularLocation>
        <location evidence="10">Cell membrane</location>
    </subcellularLocation>
</comment>
<dbReference type="InterPro" id="IPR038107">
    <property type="entry name" value="Glycos_transf_N_sf"/>
</dbReference>
<proteinExistence type="inferred from homology"/>
<organism evidence="12 13">
    <name type="scientific">Magnetococcus marinus (strain ATCC BAA-1437 / JCM 17883 / MC-1)</name>
    <dbReference type="NCBI Taxonomy" id="156889"/>
    <lineage>
        <taxon>Bacteria</taxon>
        <taxon>Pseudomonadati</taxon>
        <taxon>Pseudomonadota</taxon>
        <taxon>Magnetococcia</taxon>
        <taxon>Magnetococcales</taxon>
        <taxon>Magnetococcaceae</taxon>
        <taxon>Magnetococcus</taxon>
    </lineage>
</organism>
<gene>
    <name evidence="12" type="ordered locus">Mmc1_0927</name>
</gene>
<keyword evidence="13" id="KW-1185">Reference proteome</keyword>
<dbReference type="UniPathway" id="UPA00958"/>
<evidence type="ECO:0000256" key="7">
    <source>
        <dbReference type="ARBA" id="ARBA00049183"/>
    </source>
</evidence>
<evidence type="ECO:0000256" key="10">
    <source>
        <dbReference type="RuleBase" id="RU365103"/>
    </source>
</evidence>
<comment type="catalytic activity">
    <reaction evidence="7 10">
        <text>lipid IVA (E. coli) + CMP-3-deoxy-beta-D-manno-octulosonate = alpha-Kdo-(2-&gt;6)-lipid IVA (E. coli) + CMP + H(+)</text>
        <dbReference type="Rhea" id="RHEA:28066"/>
        <dbReference type="ChEBI" id="CHEBI:15378"/>
        <dbReference type="ChEBI" id="CHEBI:58603"/>
        <dbReference type="ChEBI" id="CHEBI:60364"/>
        <dbReference type="ChEBI" id="CHEBI:60377"/>
        <dbReference type="ChEBI" id="CHEBI:85987"/>
        <dbReference type="EC" id="2.4.99.12"/>
    </reaction>
</comment>
<evidence type="ECO:0000313" key="13">
    <source>
        <dbReference type="Proteomes" id="UP000002586"/>
    </source>
</evidence>
<dbReference type="InterPro" id="IPR007507">
    <property type="entry name" value="Glycos_transf_N"/>
</dbReference>
<comment type="similarity">
    <text evidence="2">Belongs to the glycosyltransferase group 1 family. Glycosyltransferase 30 subfamily.</text>
</comment>
<name>A0L652_MAGMM</name>
<protein>
    <recommendedName>
        <fullName evidence="4 10">3-deoxy-D-manno-octulosonic acid transferase</fullName>
        <shortName evidence="10">Kdo transferase</shortName>
        <ecNumber evidence="3 10">2.4.99.12</ecNumber>
    </recommendedName>
    <alternativeName>
        <fullName evidence="6 10">Lipid IV(A) 3-deoxy-D-manno-octulosonic acid transferase</fullName>
    </alternativeName>
</protein>
<dbReference type="KEGG" id="mgm:Mmc1_0927"/>
<feature type="transmembrane region" description="Helical" evidence="10">
    <location>
        <begin position="6"/>
        <end position="26"/>
    </location>
</feature>
<keyword evidence="10" id="KW-0472">Membrane</keyword>
<dbReference type="EC" id="2.4.99.12" evidence="3 10"/>
<dbReference type="eggNOG" id="COG1519">
    <property type="taxonomic scope" value="Bacteria"/>
</dbReference>
<comment type="function">
    <text evidence="10">Involved in lipopolysaccharide (LPS) biosynthesis. Catalyzes the transfer of 3-deoxy-D-manno-octulosonate (Kdo) residue(s) from CMP-Kdo to lipid IV(A), the tetraacyldisaccharide-1,4'-bisphosphate precursor of lipid A.</text>
</comment>
<dbReference type="HOGENOM" id="CLU_036146_2_0_5"/>
<keyword evidence="5 10" id="KW-0808">Transferase</keyword>
<accession>A0L652</accession>
<dbReference type="GO" id="GO:0005886">
    <property type="term" value="C:plasma membrane"/>
    <property type="evidence" value="ECO:0007669"/>
    <property type="project" value="UniProtKB-SubCell"/>
</dbReference>
<dbReference type="PANTHER" id="PTHR42755:SF1">
    <property type="entry name" value="3-DEOXY-D-MANNO-OCTULOSONIC ACID TRANSFERASE, MITOCHONDRIAL-RELATED"/>
    <property type="match status" value="1"/>
</dbReference>
<dbReference type="Gene3D" id="3.40.50.11720">
    <property type="entry name" value="3-Deoxy-D-manno-octulosonic-acid transferase, N-terminal domain"/>
    <property type="match status" value="1"/>
</dbReference>
<dbReference type="Pfam" id="PF04413">
    <property type="entry name" value="Glycos_transf_N"/>
    <property type="match status" value="1"/>
</dbReference>
<keyword evidence="10" id="KW-0448">Lipopolysaccharide biosynthesis</keyword>
<evidence type="ECO:0000256" key="8">
    <source>
        <dbReference type="PIRSR" id="PIRSR639901-1"/>
    </source>
</evidence>
<dbReference type="GO" id="GO:0009245">
    <property type="term" value="P:lipid A biosynthetic process"/>
    <property type="evidence" value="ECO:0007669"/>
    <property type="project" value="TreeGrafter"/>
</dbReference>
<dbReference type="OrthoDB" id="9789797at2"/>
<dbReference type="AlphaFoldDB" id="A0L652"/>
<dbReference type="PANTHER" id="PTHR42755">
    <property type="entry name" value="3-DEOXY-MANNO-OCTULOSONATE CYTIDYLYLTRANSFERASE"/>
    <property type="match status" value="1"/>
</dbReference>
<evidence type="ECO:0000256" key="2">
    <source>
        <dbReference type="ARBA" id="ARBA00006380"/>
    </source>
</evidence>
<dbReference type="Gene3D" id="3.40.50.2000">
    <property type="entry name" value="Glycogen Phosphorylase B"/>
    <property type="match status" value="1"/>
</dbReference>
<dbReference type="FunFam" id="3.40.50.2000:FF:000032">
    <property type="entry name" value="3-deoxy-D-manno-octulosonic acid transferase"/>
    <property type="match status" value="1"/>
</dbReference>
<reference evidence="13" key="1">
    <citation type="journal article" date="2009" name="Appl. Environ. Microbiol.">
        <title>Complete genome sequence of the chemolithoautotrophic marine magnetotactic coccus strain MC-1.</title>
        <authorList>
            <person name="Schubbe S."/>
            <person name="Williams T.J."/>
            <person name="Xie G."/>
            <person name="Kiss H.E."/>
            <person name="Brettin T.S."/>
            <person name="Martinez D."/>
            <person name="Ross C.A."/>
            <person name="Schuler D."/>
            <person name="Cox B.L."/>
            <person name="Nealson K.H."/>
            <person name="Bazylinski D.A."/>
        </authorList>
    </citation>
    <scope>NUCLEOTIDE SEQUENCE [LARGE SCALE GENOMIC DNA]</scope>
    <source>
        <strain evidence="13">ATCC BAA-1437 / JCM 17883 / MC-1</strain>
    </source>
</reference>
<evidence type="ECO:0000256" key="9">
    <source>
        <dbReference type="PIRSR" id="PIRSR639901-2"/>
    </source>
</evidence>
<feature type="site" description="Transition state stabilizer" evidence="9">
    <location>
        <position position="135"/>
    </location>
</feature>
<dbReference type="EMBL" id="CP000471">
    <property type="protein sequence ID" value="ABK43445.1"/>
    <property type="molecule type" value="Genomic_DNA"/>
</dbReference>
<dbReference type="GO" id="GO:0043842">
    <property type="term" value="F:Kdo transferase activity"/>
    <property type="evidence" value="ECO:0007669"/>
    <property type="project" value="UniProtKB-EC"/>
</dbReference>
<evidence type="ECO:0000256" key="1">
    <source>
        <dbReference type="ARBA" id="ARBA00004713"/>
    </source>
</evidence>
<feature type="active site" description="Proton acceptor" evidence="8">
    <location>
        <position position="65"/>
    </location>
</feature>
<dbReference type="RefSeq" id="WP_011712602.1">
    <property type="nucleotide sequence ID" value="NC_008576.1"/>
</dbReference>
<evidence type="ECO:0000259" key="11">
    <source>
        <dbReference type="Pfam" id="PF04413"/>
    </source>
</evidence>
<evidence type="ECO:0000256" key="5">
    <source>
        <dbReference type="ARBA" id="ARBA00022679"/>
    </source>
</evidence>
<evidence type="ECO:0000256" key="3">
    <source>
        <dbReference type="ARBA" id="ARBA00012621"/>
    </source>
</evidence>
<evidence type="ECO:0000256" key="4">
    <source>
        <dbReference type="ARBA" id="ARBA00019077"/>
    </source>
</evidence>
<dbReference type="SUPFAM" id="SSF53756">
    <property type="entry name" value="UDP-Glycosyltransferase/glycogen phosphorylase"/>
    <property type="match status" value="1"/>
</dbReference>
<feature type="domain" description="3-deoxy-D-manno-octulosonic-acid transferase N-terminal" evidence="11">
    <location>
        <begin position="35"/>
        <end position="216"/>
    </location>
</feature>
<dbReference type="Proteomes" id="UP000002586">
    <property type="component" value="Chromosome"/>
</dbReference>
<sequence length="435" mass="48776">MLHRIYTLLLILAGVILAPLLFYRYVTTPKYRGTLAQRLGQLHPQLLADAQQRPLIWLHAVSVGEAMAARDLTQHMAQCYPDHLLVVSTVTKTGQQVVQEKMPWVAHHLFLPLDLPLCINGVIRALKPKLCVVMETELWPNFFKALQQINCPIVVINGRLSPGSYRNYRRVRWAMTAFLAPITHMAMQSSMDAQRMREIGGDPNRVSALGNLKYDQALKPPTALEQQQLVQKVGALPPRQWLWMAASTHPGEEQLVLQVFTNLRQRHPELRLILAPRHPERAEPVAALIRAQGLSFTRLSQATPPWQSAILLVDGIGWLTRLYPHCHGVFMGGSLIPRGGQNMLEPSACGVPTLFGPHTFNFKHIAQQLEEAHAALRVADAQRLEQQLEWLLQNPLHRDQMGHAARQVVEANTGALARTLTCIQAIYPPAARAVP</sequence>
<dbReference type="GO" id="GO:0009244">
    <property type="term" value="P:lipopolysaccharide core region biosynthetic process"/>
    <property type="evidence" value="ECO:0007669"/>
    <property type="project" value="UniProtKB-UniRule"/>
</dbReference>
<evidence type="ECO:0000313" key="12">
    <source>
        <dbReference type="EMBL" id="ABK43445.1"/>
    </source>
</evidence>
<keyword evidence="10" id="KW-0812">Transmembrane</keyword>
<dbReference type="InterPro" id="IPR039901">
    <property type="entry name" value="Kdotransferase"/>
</dbReference>
<comment type="pathway">
    <text evidence="1 10">Bacterial outer membrane biogenesis; LPS core biosynthesis.</text>
</comment>
<feature type="site" description="Transition state stabilizer" evidence="9">
    <location>
        <position position="213"/>
    </location>
</feature>
<dbReference type="STRING" id="156889.Mmc1_0927"/>
<evidence type="ECO:0000256" key="6">
    <source>
        <dbReference type="ARBA" id="ARBA00031445"/>
    </source>
</evidence>
<dbReference type="CAZy" id="GT30">
    <property type="family name" value="Glycosyltransferase Family 30"/>
</dbReference>